<reference evidence="1 2" key="1">
    <citation type="journal article" date="2014" name="Int. J. Syst. Evol. Microbiol.">
        <title>Carboxylicivirga gen. nov. in the family Marinilabiliaceae with two novel species, Carboxylicivirga mesophila sp. nov. and Carboxylicivirga taeanensis sp. nov., and reclassification of Cytophaga fermentans as Saccharicrinis fermentans gen. nov., comb. nov.</title>
        <authorList>
            <person name="Yang S.H."/>
            <person name="Seo H.S."/>
            <person name="Woo J.H."/>
            <person name="Oh H.M."/>
            <person name="Jang H."/>
            <person name="Lee J.H."/>
            <person name="Kim S.J."/>
            <person name="Kwon K.K."/>
        </authorList>
    </citation>
    <scope>NUCLEOTIDE SEQUENCE [LARGE SCALE GENOMIC DNA]</scope>
    <source>
        <strain evidence="1 2">JCM 18290</strain>
    </source>
</reference>
<accession>A0ABS5K5H1</accession>
<gene>
    <name evidence="1" type="ORF">KEM09_02390</name>
</gene>
<keyword evidence="2" id="KW-1185">Reference proteome</keyword>
<evidence type="ECO:0000313" key="1">
    <source>
        <dbReference type="EMBL" id="MBS2210230.1"/>
    </source>
</evidence>
<name>A0ABS5K5H1_9BACT</name>
<dbReference type="Proteomes" id="UP000721861">
    <property type="component" value="Unassembled WGS sequence"/>
</dbReference>
<organism evidence="1 2">
    <name type="scientific">Carboxylicivirga mesophila</name>
    <dbReference type="NCBI Taxonomy" id="1166478"/>
    <lineage>
        <taxon>Bacteria</taxon>
        <taxon>Pseudomonadati</taxon>
        <taxon>Bacteroidota</taxon>
        <taxon>Bacteroidia</taxon>
        <taxon>Marinilabiliales</taxon>
        <taxon>Marinilabiliaceae</taxon>
        <taxon>Carboxylicivirga</taxon>
    </lineage>
</organism>
<sequence>MRKVSAHYYLKSDGTFGKSPVVELDVDGRIVGVREMGHQFKEEPGLEYFPGIIVPGFVASCYSTDAKVIADVKRLGLINGVLRWQEGEDIIALDDYQRAWSAIKEILKEQRGMAPLGHYLLKHTFRAAQLLGNTEWGIIGEGAIPGLIVLQNIDLRNFSITEKSSFRIIQK</sequence>
<dbReference type="RefSeq" id="WP_212224918.1">
    <property type="nucleotide sequence ID" value="NZ_JAGUCN010000002.1"/>
</dbReference>
<comment type="caution">
    <text evidence="1">The sequence shown here is derived from an EMBL/GenBank/DDBJ whole genome shotgun (WGS) entry which is preliminary data.</text>
</comment>
<dbReference type="EMBL" id="JAGUCN010000002">
    <property type="protein sequence ID" value="MBS2210230.1"/>
    <property type="molecule type" value="Genomic_DNA"/>
</dbReference>
<proteinExistence type="predicted"/>
<protein>
    <submittedName>
        <fullName evidence="1">Uncharacterized protein</fullName>
    </submittedName>
</protein>
<evidence type="ECO:0000313" key="2">
    <source>
        <dbReference type="Proteomes" id="UP000721861"/>
    </source>
</evidence>